<name>A0A518D8P3_9BACT</name>
<proteinExistence type="predicted"/>
<keyword evidence="2" id="KW-1185">Reference proteome</keyword>
<dbReference type="EMBL" id="CP036291">
    <property type="protein sequence ID" value="QDU87824.1"/>
    <property type="molecule type" value="Genomic_DNA"/>
</dbReference>
<dbReference type="KEGG" id="pnd:Pla175_11910"/>
<evidence type="ECO:0000313" key="1">
    <source>
        <dbReference type="EMBL" id="QDU87824.1"/>
    </source>
</evidence>
<sequence length="77" mass="8159">MATRSGNVTFTNRPRSADICTENLAGFTLASRRRQPTQCARDAVLGGAPTASHGVATPTGNAILRRLTPHGSPRLRC</sequence>
<protein>
    <submittedName>
        <fullName evidence="1">Uncharacterized protein</fullName>
    </submittedName>
</protein>
<dbReference type="Proteomes" id="UP000317429">
    <property type="component" value="Chromosome"/>
</dbReference>
<dbReference type="AlphaFoldDB" id="A0A518D8P3"/>
<evidence type="ECO:0000313" key="2">
    <source>
        <dbReference type="Proteomes" id="UP000317429"/>
    </source>
</evidence>
<gene>
    <name evidence="1" type="ORF">Pla175_11910</name>
</gene>
<accession>A0A518D8P3</accession>
<reference evidence="1 2" key="1">
    <citation type="submission" date="2019-02" db="EMBL/GenBank/DDBJ databases">
        <title>Deep-cultivation of Planctomycetes and their phenomic and genomic characterization uncovers novel biology.</title>
        <authorList>
            <person name="Wiegand S."/>
            <person name="Jogler M."/>
            <person name="Boedeker C."/>
            <person name="Pinto D."/>
            <person name="Vollmers J."/>
            <person name="Rivas-Marin E."/>
            <person name="Kohn T."/>
            <person name="Peeters S.H."/>
            <person name="Heuer A."/>
            <person name="Rast P."/>
            <person name="Oberbeckmann S."/>
            <person name="Bunk B."/>
            <person name="Jeske O."/>
            <person name="Meyerdierks A."/>
            <person name="Storesund J.E."/>
            <person name="Kallscheuer N."/>
            <person name="Luecker S."/>
            <person name="Lage O.M."/>
            <person name="Pohl T."/>
            <person name="Merkel B.J."/>
            <person name="Hornburger P."/>
            <person name="Mueller R.-W."/>
            <person name="Bruemmer F."/>
            <person name="Labrenz M."/>
            <person name="Spormann A.M."/>
            <person name="Op den Camp H."/>
            <person name="Overmann J."/>
            <person name="Amann R."/>
            <person name="Jetten M.S.M."/>
            <person name="Mascher T."/>
            <person name="Medema M.H."/>
            <person name="Devos D.P."/>
            <person name="Kaster A.-K."/>
            <person name="Ovreas L."/>
            <person name="Rohde M."/>
            <person name="Galperin M.Y."/>
            <person name="Jogler C."/>
        </authorList>
    </citation>
    <scope>NUCLEOTIDE SEQUENCE [LARGE SCALE GENOMIC DNA]</scope>
    <source>
        <strain evidence="1 2">Pla175</strain>
    </source>
</reference>
<organism evidence="1 2">
    <name type="scientific">Pirellulimonas nuda</name>
    <dbReference type="NCBI Taxonomy" id="2528009"/>
    <lineage>
        <taxon>Bacteria</taxon>
        <taxon>Pseudomonadati</taxon>
        <taxon>Planctomycetota</taxon>
        <taxon>Planctomycetia</taxon>
        <taxon>Pirellulales</taxon>
        <taxon>Lacipirellulaceae</taxon>
        <taxon>Pirellulimonas</taxon>
    </lineage>
</organism>